<dbReference type="AlphaFoldDB" id="A0A132NQ01"/>
<dbReference type="GO" id="GO:0008168">
    <property type="term" value="F:methyltransferase activity"/>
    <property type="evidence" value="ECO:0007669"/>
    <property type="project" value="UniProtKB-KW"/>
</dbReference>
<dbReference type="Gene3D" id="3.40.50.150">
    <property type="entry name" value="Vaccinia Virus protein VP39"/>
    <property type="match status" value="1"/>
</dbReference>
<evidence type="ECO:0000256" key="1">
    <source>
        <dbReference type="ARBA" id="ARBA00008361"/>
    </source>
</evidence>
<gene>
    <name evidence="4" type="ORF">QR46_3943</name>
</gene>
<proteinExistence type="inferred from homology"/>
<dbReference type="PANTHER" id="PTHR12176:SF80">
    <property type="entry name" value="EEF1A LYSINE METHYLTRANSFERASE 4"/>
    <property type="match status" value="1"/>
</dbReference>
<comment type="caution">
    <text evidence="4">The sequence shown here is derived from an EMBL/GenBank/DDBJ whole genome shotgun (WGS) entry which is preliminary data.</text>
</comment>
<evidence type="ECO:0000313" key="5">
    <source>
        <dbReference type="Proteomes" id="UP000070089"/>
    </source>
</evidence>
<dbReference type="OrthoDB" id="411785at2759"/>
<organism evidence="4 5">
    <name type="scientific">Giardia duodenalis assemblage B</name>
    <dbReference type="NCBI Taxonomy" id="1394984"/>
    <lineage>
        <taxon>Eukaryota</taxon>
        <taxon>Metamonada</taxon>
        <taxon>Diplomonadida</taxon>
        <taxon>Hexamitidae</taxon>
        <taxon>Giardiinae</taxon>
        <taxon>Giardia</taxon>
    </lineage>
</organism>
<evidence type="ECO:0000313" key="4">
    <source>
        <dbReference type="EMBL" id="KWX12100.1"/>
    </source>
</evidence>
<accession>A0A132NQ01</accession>
<name>A0A132NQ01_GIAIN</name>
<evidence type="ECO:0000256" key="3">
    <source>
        <dbReference type="ARBA" id="ARBA00022679"/>
    </source>
</evidence>
<dbReference type="SUPFAM" id="SSF53335">
    <property type="entry name" value="S-adenosyl-L-methionine-dependent methyltransferases"/>
    <property type="match status" value="1"/>
</dbReference>
<dbReference type="InterPro" id="IPR029063">
    <property type="entry name" value="SAM-dependent_MTases_sf"/>
</dbReference>
<dbReference type="VEuPathDB" id="GiardiaDB:QR46_3943"/>
<dbReference type="Proteomes" id="UP000070089">
    <property type="component" value="Unassembled WGS sequence"/>
</dbReference>
<dbReference type="GO" id="GO:0032259">
    <property type="term" value="P:methylation"/>
    <property type="evidence" value="ECO:0007669"/>
    <property type="project" value="UniProtKB-KW"/>
</dbReference>
<evidence type="ECO:0000256" key="2">
    <source>
        <dbReference type="ARBA" id="ARBA00022603"/>
    </source>
</evidence>
<keyword evidence="3" id="KW-0808">Transferase</keyword>
<dbReference type="EMBL" id="JXTI01000136">
    <property type="protein sequence ID" value="KWX12100.1"/>
    <property type="molecule type" value="Genomic_DNA"/>
</dbReference>
<reference evidence="4 5" key="1">
    <citation type="journal article" date="2015" name="Mol. Biochem. Parasitol.">
        <title>Identification of polymorphic genes for use in assemblage B genotyping assays through comparative genomics of multiple assemblage B Giardia duodenalis isolates.</title>
        <authorList>
            <person name="Wielinga C."/>
            <person name="Thompson R.C."/>
            <person name="Monis P."/>
            <person name="Ryan U."/>
        </authorList>
    </citation>
    <scope>NUCLEOTIDE SEQUENCE [LARGE SCALE GENOMIC DNA]</scope>
    <source>
        <strain evidence="4 5">BAH15c1</strain>
    </source>
</reference>
<dbReference type="InterPro" id="IPR051419">
    <property type="entry name" value="Lys/N-term_MeTrsfase_sf"/>
</dbReference>
<comment type="similarity">
    <text evidence="1">Belongs to the methyltransferase superfamily.</text>
</comment>
<dbReference type="PANTHER" id="PTHR12176">
    <property type="entry name" value="SAM-DEPENDENT METHYLTRANSFERASE SUPERFAMILY PROTEIN"/>
    <property type="match status" value="1"/>
</dbReference>
<protein>
    <submittedName>
        <fullName evidence="4">Endothelin-converting enzyme 2</fullName>
    </submittedName>
</protein>
<sequence length="209" mass="24356">MFYELKYWDDWYESHTELFDWYVQLPVFFTHIQKHFHPDKNIIVLGAGVSRLPYQLYDLGYKNVTCIDFSAGAKKNMEGELRKRPGMVYIVRAVAELNKSLFDHLFDIVIDKGLLDCLLTNSFEPLTTMKQAIETVYQIMSPKSMWFTLSFDGIDRQEMLEYCTSKTFVVSKPYKVIPPALEISIQTMPTFYLYKLEHMPAASATLTAQ</sequence>
<keyword evidence="2" id="KW-0489">Methyltransferase</keyword>